<dbReference type="Proteomes" id="UP000541444">
    <property type="component" value="Unassembled WGS sequence"/>
</dbReference>
<organism evidence="5 6">
    <name type="scientific">Kingdonia uniflora</name>
    <dbReference type="NCBI Taxonomy" id="39325"/>
    <lineage>
        <taxon>Eukaryota</taxon>
        <taxon>Viridiplantae</taxon>
        <taxon>Streptophyta</taxon>
        <taxon>Embryophyta</taxon>
        <taxon>Tracheophyta</taxon>
        <taxon>Spermatophyta</taxon>
        <taxon>Magnoliopsida</taxon>
        <taxon>Ranunculales</taxon>
        <taxon>Circaeasteraceae</taxon>
        <taxon>Kingdonia</taxon>
    </lineage>
</organism>
<keyword evidence="6" id="KW-1185">Reference proteome</keyword>
<evidence type="ECO:0000256" key="1">
    <source>
        <dbReference type="ARBA" id="ARBA00006019"/>
    </source>
</evidence>
<dbReference type="PROSITE" id="PS50069">
    <property type="entry name" value="CULLIN_2"/>
    <property type="match status" value="1"/>
</dbReference>
<dbReference type="Pfam" id="PF00888">
    <property type="entry name" value="Cullin"/>
    <property type="match status" value="1"/>
</dbReference>
<sequence>AEKIDVVGLQEQMFVRKIIELHDKYMTYVNDCFLNHSLFHKALKEIFGVFCNKRVAGSSSAKLLASFCDNILKKGGSEKLSDEAIEETLEKVVKLLAYISDKDLFAKFYRSQDSTIMVNLAFRSLSGIASSTSNPLNMH</sequence>
<dbReference type="OrthoDB" id="1921183at2759"/>
<proteinExistence type="inferred from homology"/>
<accession>A0A7J7P0B8</accession>
<dbReference type="EMBL" id="JACGCM010000412">
    <property type="protein sequence ID" value="KAF6172624.1"/>
    <property type="molecule type" value="Genomic_DNA"/>
</dbReference>
<comment type="similarity">
    <text evidence="1 2 3">Belongs to the cullin family.</text>
</comment>
<dbReference type="GO" id="GO:0031625">
    <property type="term" value="F:ubiquitin protein ligase binding"/>
    <property type="evidence" value="ECO:0007669"/>
    <property type="project" value="InterPro"/>
</dbReference>
<evidence type="ECO:0000256" key="3">
    <source>
        <dbReference type="RuleBase" id="RU003829"/>
    </source>
</evidence>
<reference evidence="5 6" key="1">
    <citation type="journal article" date="2020" name="IScience">
        <title>Genome Sequencing of the Endangered Kingdonia uniflora (Circaeasteraceae, Ranunculales) Reveals Potential Mechanisms of Evolutionary Specialization.</title>
        <authorList>
            <person name="Sun Y."/>
            <person name="Deng T."/>
            <person name="Zhang A."/>
            <person name="Moore M.J."/>
            <person name="Landis J.B."/>
            <person name="Lin N."/>
            <person name="Zhang H."/>
            <person name="Zhang X."/>
            <person name="Huang J."/>
            <person name="Zhang X."/>
            <person name="Sun H."/>
            <person name="Wang H."/>
        </authorList>
    </citation>
    <scope>NUCLEOTIDE SEQUENCE [LARGE SCALE GENOMIC DNA]</scope>
    <source>
        <strain evidence="5">TB1705</strain>
        <tissue evidence="5">Leaf</tissue>
    </source>
</reference>
<evidence type="ECO:0000256" key="2">
    <source>
        <dbReference type="PROSITE-ProRule" id="PRU00330"/>
    </source>
</evidence>
<gene>
    <name evidence="5" type="ORF">GIB67_041947</name>
</gene>
<feature type="non-terminal residue" evidence="5">
    <location>
        <position position="1"/>
    </location>
</feature>
<dbReference type="GO" id="GO:0006511">
    <property type="term" value="P:ubiquitin-dependent protein catabolic process"/>
    <property type="evidence" value="ECO:0007669"/>
    <property type="project" value="InterPro"/>
</dbReference>
<dbReference type="Gene3D" id="1.20.1310.10">
    <property type="entry name" value="Cullin Repeats"/>
    <property type="match status" value="2"/>
</dbReference>
<name>A0A7J7P0B8_9MAGN</name>
<feature type="domain" description="Cullin family profile" evidence="4">
    <location>
        <begin position="59"/>
        <end position="139"/>
    </location>
</feature>
<dbReference type="AlphaFoldDB" id="A0A7J7P0B8"/>
<dbReference type="InterPro" id="IPR001373">
    <property type="entry name" value="Cullin_N"/>
</dbReference>
<dbReference type="InterPro" id="IPR016159">
    <property type="entry name" value="Cullin_repeat-like_dom_sf"/>
</dbReference>
<dbReference type="SUPFAM" id="SSF75632">
    <property type="entry name" value="Cullin homology domain"/>
    <property type="match status" value="1"/>
</dbReference>
<evidence type="ECO:0000313" key="6">
    <source>
        <dbReference type="Proteomes" id="UP000541444"/>
    </source>
</evidence>
<comment type="caution">
    <text evidence="5">The sequence shown here is derived from an EMBL/GenBank/DDBJ whole genome shotgun (WGS) entry which is preliminary data.</text>
</comment>
<dbReference type="InterPro" id="IPR016158">
    <property type="entry name" value="Cullin_homology"/>
</dbReference>
<evidence type="ECO:0000313" key="5">
    <source>
        <dbReference type="EMBL" id="KAF6172624.1"/>
    </source>
</evidence>
<protein>
    <recommendedName>
        <fullName evidence="4">Cullin family profile domain-containing protein</fullName>
    </recommendedName>
</protein>
<dbReference type="PANTHER" id="PTHR11932">
    <property type="entry name" value="CULLIN"/>
    <property type="match status" value="1"/>
</dbReference>
<dbReference type="InterPro" id="IPR045093">
    <property type="entry name" value="Cullin"/>
</dbReference>
<evidence type="ECO:0000259" key="4">
    <source>
        <dbReference type="PROSITE" id="PS50069"/>
    </source>
</evidence>
<dbReference type="SUPFAM" id="SSF74788">
    <property type="entry name" value="Cullin repeat-like"/>
    <property type="match status" value="1"/>
</dbReference>
<dbReference type="InterPro" id="IPR036317">
    <property type="entry name" value="Cullin_homology_sf"/>
</dbReference>